<name>A0A059EX57_9MICR</name>
<feature type="non-terminal residue" evidence="1">
    <location>
        <position position="1"/>
    </location>
</feature>
<evidence type="ECO:0008006" key="3">
    <source>
        <dbReference type="Google" id="ProtNLM"/>
    </source>
</evidence>
<accession>A0A059EX57</accession>
<organism evidence="1 2">
    <name type="scientific">Anncaliia algerae PRA339</name>
    <dbReference type="NCBI Taxonomy" id="1288291"/>
    <lineage>
        <taxon>Eukaryota</taxon>
        <taxon>Fungi</taxon>
        <taxon>Fungi incertae sedis</taxon>
        <taxon>Microsporidia</taxon>
        <taxon>Tubulinosematoidea</taxon>
        <taxon>Tubulinosematidae</taxon>
        <taxon>Anncaliia</taxon>
    </lineage>
</organism>
<dbReference type="EMBL" id="KK365273">
    <property type="protein sequence ID" value="KCZ79452.1"/>
    <property type="molecule type" value="Genomic_DNA"/>
</dbReference>
<keyword evidence="2" id="KW-1185">Reference proteome</keyword>
<reference evidence="1 2" key="2">
    <citation type="submission" date="2014-03" db="EMBL/GenBank/DDBJ databases">
        <title>The Genome Sequence of Anncaliia algerae insect isolate PRA339.</title>
        <authorList>
            <consortium name="The Broad Institute Genome Sequencing Platform"/>
            <consortium name="The Broad Institute Genome Sequencing Center for Infectious Disease"/>
            <person name="Cuomo C."/>
            <person name="Becnel J."/>
            <person name="Sanscrainte N."/>
            <person name="Walker B."/>
            <person name="Young S.K."/>
            <person name="Zeng Q."/>
            <person name="Gargeya S."/>
            <person name="Fitzgerald M."/>
            <person name="Haas B."/>
            <person name="Abouelleil A."/>
            <person name="Alvarado L."/>
            <person name="Arachchi H.M."/>
            <person name="Berlin A.M."/>
            <person name="Chapman S.B."/>
            <person name="Dewar J."/>
            <person name="Goldberg J."/>
            <person name="Griggs A."/>
            <person name="Gujja S."/>
            <person name="Hansen M."/>
            <person name="Howarth C."/>
            <person name="Imamovic A."/>
            <person name="Larimer J."/>
            <person name="McCowan C."/>
            <person name="Murphy C."/>
            <person name="Neiman D."/>
            <person name="Pearson M."/>
            <person name="Priest M."/>
            <person name="Roberts A."/>
            <person name="Saif S."/>
            <person name="Shea T."/>
            <person name="Sisk P."/>
            <person name="Sykes S."/>
            <person name="Wortman J."/>
            <person name="Nusbaum C."/>
            <person name="Birren B."/>
        </authorList>
    </citation>
    <scope>NUCLEOTIDE SEQUENCE [LARGE SCALE GENOMIC DNA]</scope>
    <source>
        <strain evidence="1 2">PRA339</strain>
    </source>
</reference>
<dbReference type="OrthoDB" id="8597234at2759"/>
<proteinExistence type="predicted"/>
<evidence type="ECO:0000313" key="2">
    <source>
        <dbReference type="Proteomes" id="UP000030655"/>
    </source>
</evidence>
<dbReference type="AlphaFoldDB" id="A0A059EX57"/>
<dbReference type="VEuPathDB" id="MicrosporidiaDB:H312_03158"/>
<sequence length="47" mass="5479">PRKIGGIRHVVEVDESKFSKRKYNIGRNIRSPWVVGGIDILTDYVFY</sequence>
<gene>
    <name evidence="1" type="ORF">H312_03158</name>
</gene>
<dbReference type="HOGENOM" id="CLU_044348_4_2_1"/>
<reference evidence="2" key="1">
    <citation type="submission" date="2013-02" db="EMBL/GenBank/DDBJ databases">
        <authorList>
            <consortium name="The Broad Institute Genome Sequencing Platform"/>
            <person name="Cuomo C."/>
            <person name="Becnel J."/>
            <person name="Sanscrainte N."/>
            <person name="Walker B."/>
            <person name="Young S.K."/>
            <person name="Zeng Q."/>
            <person name="Gargeya S."/>
            <person name="Fitzgerald M."/>
            <person name="Haas B."/>
            <person name="Abouelleil A."/>
            <person name="Alvarado L."/>
            <person name="Arachchi H.M."/>
            <person name="Berlin A.M."/>
            <person name="Chapman S.B."/>
            <person name="Dewar J."/>
            <person name="Goldberg J."/>
            <person name="Griggs A."/>
            <person name="Gujja S."/>
            <person name="Hansen M."/>
            <person name="Howarth C."/>
            <person name="Imamovic A."/>
            <person name="Larimer J."/>
            <person name="McCowan C."/>
            <person name="Murphy C."/>
            <person name="Neiman D."/>
            <person name="Pearson M."/>
            <person name="Priest M."/>
            <person name="Roberts A."/>
            <person name="Saif S."/>
            <person name="Shea T."/>
            <person name="Sisk P."/>
            <person name="Sykes S."/>
            <person name="Wortman J."/>
            <person name="Nusbaum C."/>
            <person name="Birren B."/>
        </authorList>
    </citation>
    <scope>NUCLEOTIDE SEQUENCE [LARGE SCALE GENOMIC DNA]</scope>
    <source>
        <strain evidence="2">PRA339</strain>
    </source>
</reference>
<dbReference type="Proteomes" id="UP000030655">
    <property type="component" value="Unassembled WGS sequence"/>
</dbReference>
<protein>
    <recommendedName>
        <fullName evidence="3">ISXO2-like transposase domain-containing protein</fullName>
    </recommendedName>
</protein>
<evidence type="ECO:0000313" key="1">
    <source>
        <dbReference type="EMBL" id="KCZ79452.1"/>
    </source>
</evidence>